<dbReference type="Pfam" id="PF07332">
    <property type="entry name" value="Phage_holin_3_6"/>
    <property type="match status" value="1"/>
</dbReference>
<evidence type="ECO:0008006" key="5">
    <source>
        <dbReference type="Google" id="ProtNLM"/>
    </source>
</evidence>
<feature type="region of interest" description="Disordered" evidence="1">
    <location>
        <begin position="1"/>
        <end position="69"/>
    </location>
</feature>
<protein>
    <recommendedName>
        <fullName evidence="5">Phage holin family protein</fullName>
    </recommendedName>
</protein>
<keyword evidence="2" id="KW-1133">Transmembrane helix</keyword>
<dbReference type="InterPro" id="IPR009937">
    <property type="entry name" value="Phage_holin_3_6"/>
</dbReference>
<feature type="non-terminal residue" evidence="3">
    <location>
        <position position="1"/>
    </location>
</feature>
<organism evidence="3 4">
    <name type="scientific">Intrasporangium chromatireducens Q5-1</name>
    <dbReference type="NCBI Taxonomy" id="584657"/>
    <lineage>
        <taxon>Bacteria</taxon>
        <taxon>Bacillati</taxon>
        <taxon>Actinomycetota</taxon>
        <taxon>Actinomycetes</taxon>
        <taxon>Micrococcales</taxon>
        <taxon>Intrasporangiaceae</taxon>
        <taxon>Intrasporangium</taxon>
    </lineage>
</organism>
<feature type="compositionally biased region" description="Low complexity" evidence="1">
    <location>
        <begin position="31"/>
        <end position="40"/>
    </location>
</feature>
<keyword evidence="2" id="KW-0472">Membrane</keyword>
<evidence type="ECO:0000313" key="4">
    <source>
        <dbReference type="Proteomes" id="UP000019494"/>
    </source>
</evidence>
<comment type="caution">
    <text evidence="3">The sequence shown here is derived from an EMBL/GenBank/DDBJ whole genome shotgun (WGS) entry which is preliminary data.</text>
</comment>
<gene>
    <name evidence="3" type="ORF">N864_11965</name>
</gene>
<feature type="compositionally biased region" description="Pro residues" evidence="1">
    <location>
        <begin position="1"/>
        <end position="10"/>
    </location>
</feature>
<evidence type="ECO:0000256" key="2">
    <source>
        <dbReference type="SAM" id="Phobius"/>
    </source>
</evidence>
<dbReference type="AlphaFoldDB" id="W9GGL9"/>
<feature type="transmembrane region" description="Helical" evidence="2">
    <location>
        <begin position="111"/>
        <end position="136"/>
    </location>
</feature>
<reference evidence="4" key="1">
    <citation type="submission" date="2013-08" db="EMBL/GenBank/DDBJ databases">
        <title>Intrasporangium oryzae NRRL B-24470.</title>
        <authorList>
            <person name="Liu H."/>
            <person name="Wang G."/>
        </authorList>
    </citation>
    <scope>NUCLEOTIDE SEQUENCE [LARGE SCALE GENOMIC DNA]</scope>
    <source>
        <strain evidence="4">Q5-1</strain>
    </source>
</reference>
<keyword evidence="4" id="KW-1185">Reference proteome</keyword>
<evidence type="ECO:0000313" key="3">
    <source>
        <dbReference type="EMBL" id="EWT03973.1"/>
    </source>
</evidence>
<dbReference type="EMBL" id="AWQS01000373">
    <property type="protein sequence ID" value="EWT03973.1"/>
    <property type="molecule type" value="Genomic_DNA"/>
</dbReference>
<evidence type="ECO:0000256" key="1">
    <source>
        <dbReference type="SAM" id="MobiDB-lite"/>
    </source>
</evidence>
<dbReference type="Proteomes" id="UP000019494">
    <property type="component" value="Unassembled WGS sequence"/>
</dbReference>
<name>W9GGL9_9MICO</name>
<dbReference type="PATRIC" id="fig|584657.3.peg.4146"/>
<feature type="transmembrane region" description="Helical" evidence="2">
    <location>
        <begin position="142"/>
        <end position="161"/>
    </location>
</feature>
<keyword evidence="2" id="KW-0812">Transmembrane</keyword>
<sequence length="195" mass="19738">PATGPAPPVGVPDMAGTPGVAEQPLYDDEFAAPPAGMTGAAPGGAPAGHTGAYAGAPDGTRTGDDLPGEPLSSVGDLISDIAQDLSTLVRQETELAKAELRQSATRAGKGAGMLGGAGVAGYFVLLFLSVALWWLIGSWVGLGWSALIVAVVWAIIAAVLASMGRTELKRVQGVPRTVETAKQIPDAMKGNEDPR</sequence>
<feature type="compositionally biased region" description="Low complexity" evidence="1">
    <location>
        <begin position="47"/>
        <end position="57"/>
    </location>
</feature>
<proteinExistence type="predicted"/>
<accession>W9GGL9</accession>